<sequence>MRHFGVSPFVLIFLCISVTYASLSHIQRIECDEVKSDDSYDGSTCTITKINADEGTEFDFIRNDIRIWWFIKKDLNFGWFKNIIIKDSTVKTIPRPFMTQYAKMEVLSMDNCGVVDWHPLTFTHAKNLRQLLLSRNQVSEIPRLAFFNANVLEVIDLQNNRISKIDKYAFINLETLKELKLAYNKLNVIDIQIFTNINLRYFDVSHNTLENLSIELESVFKQKNMKKHEFKFLANDNQLKQIYIQDDFPVTELHLQNNQLTFMSTIISLNHLKYLNLQTNPMKNLPLTTFFNLVNLQYLNVRDTQMDEMHGALFSRLTKLKHLDLSSNNFTKIDIGMLAAMSELEELVLFNNMLMTADAKSLTLIFPHLKNVWISSNAWDCDDFAEFSNALKETGIKINTGEGKYGTKYKGGALCVPTVFL</sequence>
<dbReference type="SUPFAM" id="SSF52058">
    <property type="entry name" value="L domain-like"/>
    <property type="match status" value="1"/>
</dbReference>
<dbReference type="InterPro" id="IPR032675">
    <property type="entry name" value="LRR_dom_sf"/>
</dbReference>
<organism evidence="4">
    <name type="scientific">Culicoides sonorensis</name>
    <name type="common">Biting midge</name>
    <dbReference type="NCBI Taxonomy" id="179676"/>
    <lineage>
        <taxon>Eukaryota</taxon>
        <taxon>Metazoa</taxon>
        <taxon>Ecdysozoa</taxon>
        <taxon>Arthropoda</taxon>
        <taxon>Hexapoda</taxon>
        <taxon>Insecta</taxon>
        <taxon>Pterygota</taxon>
        <taxon>Neoptera</taxon>
        <taxon>Endopterygota</taxon>
        <taxon>Diptera</taxon>
        <taxon>Nematocera</taxon>
        <taxon>Chironomoidea</taxon>
        <taxon>Ceratopogonidae</taxon>
        <taxon>Ceratopogoninae</taxon>
        <taxon>Culicoides</taxon>
        <taxon>Monoculicoides</taxon>
    </lineage>
</organism>
<feature type="signal peptide" evidence="3">
    <location>
        <begin position="1"/>
        <end position="21"/>
    </location>
</feature>
<accession>A0A336KT89</accession>
<keyword evidence="2" id="KW-0677">Repeat</keyword>
<dbReference type="VEuPathDB" id="VectorBase:CSON010903"/>
<dbReference type="EMBL" id="UFQT01000452">
    <property type="protein sequence ID" value="SSX24535.1"/>
    <property type="molecule type" value="Genomic_DNA"/>
</dbReference>
<dbReference type="Gene3D" id="3.80.10.10">
    <property type="entry name" value="Ribonuclease Inhibitor"/>
    <property type="match status" value="1"/>
</dbReference>
<feature type="chain" id="PRO_5036062099" evidence="3">
    <location>
        <begin position="22"/>
        <end position="421"/>
    </location>
</feature>
<reference evidence="5" key="2">
    <citation type="submission" date="2018-07" db="EMBL/GenBank/DDBJ databases">
        <authorList>
            <person name="Quirk P.G."/>
            <person name="Krulwich T.A."/>
        </authorList>
    </citation>
    <scope>NUCLEOTIDE SEQUENCE</scope>
</reference>
<evidence type="ECO:0000256" key="1">
    <source>
        <dbReference type="ARBA" id="ARBA00022614"/>
    </source>
</evidence>
<dbReference type="PANTHER" id="PTHR24366">
    <property type="entry name" value="IG(IMMUNOGLOBULIN) AND LRR(LEUCINE RICH REPEAT) DOMAINS"/>
    <property type="match status" value="1"/>
</dbReference>
<dbReference type="InterPro" id="IPR001611">
    <property type="entry name" value="Leu-rich_rpt"/>
</dbReference>
<name>A0A336KT89_CULSO</name>
<dbReference type="AlphaFoldDB" id="A0A336KT89"/>
<keyword evidence="3" id="KW-0732">Signal</keyword>
<evidence type="ECO:0000313" key="4">
    <source>
        <dbReference type="EMBL" id="SSX04170.1"/>
    </source>
</evidence>
<dbReference type="PROSITE" id="PS51450">
    <property type="entry name" value="LRR"/>
    <property type="match status" value="3"/>
</dbReference>
<evidence type="ECO:0000256" key="3">
    <source>
        <dbReference type="SAM" id="SignalP"/>
    </source>
</evidence>
<reference evidence="4" key="1">
    <citation type="submission" date="2018-04" db="EMBL/GenBank/DDBJ databases">
        <authorList>
            <person name="Go L.Y."/>
            <person name="Mitchell J.A."/>
        </authorList>
    </citation>
    <scope>NUCLEOTIDE SEQUENCE</scope>
    <source>
        <tissue evidence="4">Whole organism</tissue>
    </source>
</reference>
<keyword evidence="1" id="KW-0433">Leucine-rich repeat</keyword>
<dbReference type="OMA" id="NDIRIWW"/>
<dbReference type="SMART" id="SM00369">
    <property type="entry name" value="LRR_TYP"/>
    <property type="match status" value="7"/>
</dbReference>
<proteinExistence type="predicted"/>
<gene>
    <name evidence="4" type="primary">CSON010903</name>
</gene>
<dbReference type="InterPro" id="IPR003591">
    <property type="entry name" value="Leu-rich_rpt_typical-subtyp"/>
</dbReference>
<dbReference type="EMBL" id="UFQS01000452">
    <property type="protein sequence ID" value="SSX04170.1"/>
    <property type="molecule type" value="Genomic_DNA"/>
</dbReference>
<dbReference type="PANTHER" id="PTHR24366:SF96">
    <property type="entry name" value="LEUCINE RICH REPEAT CONTAINING 53"/>
    <property type="match status" value="1"/>
</dbReference>
<dbReference type="Pfam" id="PF13855">
    <property type="entry name" value="LRR_8"/>
    <property type="match status" value="2"/>
</dbReference>
<protein>
    <submittedName>
        <fullName evidence="4">CSON010903 protein</fullName>
    </submittedName>
</protein>
<evidence type="ECO:0000256" key="2">
    <source>
        <dbReference type="ARBA" id="ARBA00022737"/>
    </source>
</evidence>
<evidence type="ECO:0000313" key="5">
    <source>
        <dbReference type="EMBL" id="SSX24535.1"/>
    </source>
</evidence>